<dbReference type="EMBL" id="MU250532">
    <property type="protein sequence ID" value="KAG7447342.1"/>
    <property type="molecule type" value="Genomic_DNA"/>
</dbReference>
<dbReference type="OrthoDB" id="2921165at2759"/>
<dbReference type="Proteomes" id="UP000812287">
    <property type="component" value="Unassembled WGS sequence"/>
</dbReference>
<feature type="transmembrane region" description="Helical" evidence="1">
    <location>
        <begin position="117"/>
        <end position="137"/>
    </location>
</feature>
<comment type="caution">
    <text evidence="2">The sequence shown here is derived from an EMBL/GenBank/DDBJ whole genome shotgun (WGS) entry which is preliminary data.</text>
</comment>
<feature type="transmembrane region" description="Helical" evidence="1">
    <location>
        <begin position="20"/>
        <end position="41"/>
    </location>
</feature>
<keyword evidence="3" id="KW-1185">Reference proteome</keyword>
<reference evidence="2" key="1">
    <citation type="submission" date="2020-11" db="EMBL/GenBank/DDBJ databases">
        <title>Adaptations for nitrogen fixation in a non-lichenized fungal sporocarp promotes dispersal by wood-feeding termites.</title>
        <authorList>
            <consortium name="DOE Joint Genome Institute"/>
            <person name="Koch R.A."/>
            <person name="Yoon G."/>
            <person name="Arayal U."/>
            <person name="Lail K."/>
            <person name="Amirebrahimi M."/>
            <person name="Labutti K."/>
            <person name="Lipzen A."/>
            <person name="Riley R."/>
            <person name="Barry K."/>
            <person name="Henrissat B."/>
            <person name="Grigoriev I.V."/>
            <person name="Herr J.R."/>
            <person name="Aime M.C."/>
        </authorList>
    </citation>
    <scope>NUCLEOTIDE SEQUENCE</scope>
    <source>
        <strain evidence="2">MCA 3950</strain>
    </source>
</reference>
<organism evidence="2 3">
    <name type="scientific">Guyanagaster necrorhizus</name>
    <dbReference type="NCBI Taxonomy" id="856835"/>
    <lineage>
        <taxon>Eukaryota</taxon>
        <taxon>Fungi</taxon>
        <taxon>Dikarya</taxon>
        <taxon>Basidiomycota</taxon>
        <taxon>Agaricomycotina</taxon>
        <taxon>Agaricomycetes</taxon>
        <taxon>Agaricomycetidae</taxon>
        <taxon>Agaricales</taxon>
        <taxon>Marasmiineae</taxon>
        <taxon>Physalacriaceae</taxon>
        <taxon>Guyanagaster</taxon>
    </lineage>
</organism>
<keyword evidence="1" id="KW-1133">Transmembrane helix</keyword>
<evidence type="ECO:0000313" key="3">
    <source>
        <dbReference type="Proteomes" id="UP000812287"/>
    </source>
</evidence>
<gene>
    <name evidence="2" type="ORF">BT62DRAFT_76506</name>
</gene>
<dbReference type="GeneID" id="66104496"/>
<evidence type="ECO:0000313" key="2">
    <source>
        <dbReference type="EMBL" id="KAG7447342.1"/>
    </source>
</evidence>
<protein>
    <submittedName>
        <fullName evidence="2">Uncharacterized protein</fullName>
    </submittedName>
</protein>
<dbReference type="RefSeq" id="XP_043040842.1">
    <property type="nucleotide sequence ID" value="XM_043182200.1"/>
</dbReference>
<dbReference type="AlphaFoldDB" id="A0A9P7VVI9"/>
<evidence type="ECO:0000256" key="1">
    <source>
        <dbReference type="SAM" id="Phobius"/>
    </source>
</evidence>
<keyword evidence="1" id="KW-0472">Membrane</keyword>
<feature type="transmembrane region" description="Helical" evidence="1">
    <location>
        <begin position="173"/>
        <end position="194"/>
    </location>
</feature>
<sequence>MDTVKFNLQLSGRCQVCLDTVLYYLLYIFLINGFRTCQCNFRYKNVIVIRRCTHAMSKASLKGFPQYEHMNHSCMDSSSISRSWTWSKSPHKPSRINHELIPSPPTSMSFFSRNWSIISLSLLTTGTFVWTVFFAHASTDPSQSVTHFHGGREIPGEPDPPLIRLKSPSMMTLLLQISTSATTLLLGELAVACYERVRWQKASSPIWCVGRYVARTIESDEHLSCPRKQRSLGLRDRGA</sequence>
<accession>A0A9P7VVI9</accession>
<name>A0A9P7VVI9_9AGAR</name>
<proteinExistence type="predicted"/>
<keyword evidence="1" id="KW-0812">Transmembrane</keyword>